<accession>A0AAW0E038</accession>
<dbReference type="Proteomes" id="UP001362999">
    <property type="component" value="Unassembled WGS sequence"/>
</dbReference>
<reference evidence="1 2" key="1">
    <citation type="journal article" date="2024" name="J Genomics">
        <title>Draft genome sequencing and assembly of Favolaschia claudopus CIRM-BRFM 2984 isolated from oak limbs.</title>
        <authorList>
            <person name="Navarro D."/>
            <person name="Drula E."/>
            <person name="Chaduli D."/>
            <person name="Cazenave R."/>
            <person name="Ahrendt S."/>
            <person name="Wang J."/>
            <person name="Lipzen A."/>
            <person name="Daum C."/>
            <person name="Barry K."/>
            <person name="Grigoriev I.V."/>
            <person name="Favel A."/>
            <person name="Rosso M.N."/>
            <person name="Martin F."/>
        </authorList>
    </citation>
    <scope>NUCLEOTIDE SEQUENCE [LARGE SCALE GENOMIC DNA]</scope>
    <source>
        <strain evidence="1 2">CIRM-BRFM 2984</strain>
    </source>
</reference>
<dbReference type="AlphaFoldDB" id="A0AAW0E038"/>
<evidence type="ECO:0000313" key="1">
    <source>
        <dbReference type="EMBL" id="KAK7056088.1"/>
    </source>
</evidence>
<organism evidence="1 2">
    <name type="scientific">Favolaschia claudopus</name>
    <dbReference type="NCBI Taxonomy" id="2862362"/>
    <lineage>
        <taxon>Eukaryota</taxon>
        <taxon>Fungi</taxon>
        <taxon>Dikarya</taxon>
        <taxon>Basidiomycota</taxon>
        <taxon>Agaricomycotina</taxon>
        <taxon>Agaricomycetes</taxon>
        <taxon>Agaricomycetidae</taxon>
        <taxon>Agaricales</taxon>
        <taxon>Marasmiineae</taxon>
        <taxon>Mycenaceae</taxon>
        <taxon>Favolaschia</taxon>
    </lineage>
</organism>
<dbReference type="EMBL" id="JAWWNJ010000005">
    <property type="protein sequence ID" value="KAK7056088.1"/>
    <property type="molecule type" value="Genomic_DNA"/>
</dbReference>
<comment type="caution">
    <text evidence="1">The sequence shown here is derived from an EMBL/GenBank/DDBJ whole genome shotgun (WGS) entry which is preliminary data.</text>
</comment>
<keyword evidence="2" id="KW-1185">Reference proteome</keyword>
<evidence type="ECO:0000313" key="2">
    <source>
        <dbReference type="Proteomes" id="UP001362999"/>
    </source>
</evidence>
<sequence>MEPNWTSDDPEPSAGSTVQLLQRDVTCRGENRIGGNDGLVVMQSQQSSAWGGFGGHFKTESDDVATQANGFPPVSCAHGICFPNIFELLFTRLSKIPRPLFPPEMVKKGRSGYTGGEVGRRDSLNVEVARRKHSGSFISASDIRFFEDRSFKHATTGFREWVVAGWSPTASQWITIGRIIVKS</sequence>
<proteinExistence type="predicted"/>
<name>A0AAW0E038_9AGAR</name>
<gene>
    <name evidence="1" type="ORF">R3P38DRAFT_3254012</name>
</gene>
<protein>
    <submittedName>
        <fullName evidence="1">Uncharacterized protein</fullName>
    </submittedName>
</protein>